<dbReference type="GO" id="GO:0005777">
    <property type="term" value="C:peroxisome"/>
    <property type="evidence" value="ECO:0007669"/>
    <property type="project" value="TreeGrafter"/>
</dbReference>
<name>I7MLU1_TETTS</name>
<feature type="region of interest" description="Disordered" evidence="2">
    <location>
        <begin position="597"/>
        <end position="642"/>
    </location>
</feature>
<dbReference type="AlphaFoldDB" id="I7MLU1"/>
<sequence length="987" mass="115608">MQNILVQDYIVQNNFNLFSLVNGYKLQLKHSYSFQYILYVFQHLYLLNQTICKQVSHISQFKNIKIIHQNIVSRLLLIQVIYIKNQFTKWKIGLQQIVFQQYQYNNQRLLQMLLLLQEQSQTQRNKYYQNCKLSIFKQHDYCVIYEYLILKSQQKGEVSYNKARNLTNPIELKLKPIQNSSIEQKLSIILFEDEVENAEQQQIFGQYQVELSYITRSLLNLGTNGYFSLPIQFVNEQQQKVASCWLNLQIKNRNFDFTIEENNQNVVLLPQHDPLFNFAWRLRVDVRQITDLPANTSAYVECNWTMSDNSNYDPNLKEAFYEVYRTQIKDNQTHPLYNTQFLMNNPFYKFGAEPFTTVQGYLAFKIKDSSHKIIDEVFFPLQSLKPFIPLNIELQSVKKEFKVKPKYYLSLTLEQQPKDGQGLCDIIIHNFDLSGNPANDTNLQIMLTNQAYIPKQPTYTNMEIQPAGKISKLLEKAAKPKEMQFLGHVNSIQPIQADQFYGAIAVFTFPVSQINTKINIFALSTDPKIKQTHKLCNTIIGQTEAIVDSVLQKLKTSESIESQKINIKWNKSSKLFDSFSKLTGQLDIGVLSQKDAQNVVPREKTPVPSEPSFHQSQVQLSEKELSQNDQQDEIQKSQQSLKSQSYISQLDKRISLTDRSFKDSDITESQLGEDVIFMNEIEKWKLLSRELAQRQEILHRMNKDIEDKTDSLKQTGEEITDLRKKIKVLKNENDLLMKRLNSEVEIEQKTKLNPELRKMKPELLQQNIIKVATAYRDEKLKNEEFDKQIKEAYSQIIKAKHSQEELEHLLKVRLQGAHKLTDLKDIISKAPMYRETIEKQEKIILKLEQAMETTMKGSEQIKQMEKEFNKLKDECESLQENLRNKVFDKQTSELQRVKRECEKLESINKELLVQLSQKQRPSSTDNIDLYSEQLELEAKLYNISSRVEAFQEELNRNAQEHSKELSQLKTEIAKKQAIINSNQSPYY</sequence>
<dbReference type="InParanoid" id="I7MLU1"/>
<feature type="coiled-coil region" evidence="1">
    <location>
        <begin position="847"/>
        <end position="914"/>
    </location>
</feature>
<accession>I7MLU1</accession>
<organism evidence="3 4">
    <name type="scientific">Tetrahymena thermophila (strain SB210)</name>
    <dbReference type="NCBI Taxonomy" id="312017"/>
    <lineage>
        <taxon>Eukaryota</taxon>
        <taxon>Sar</taxon>
        <taxon>Alveolata</taxon>
        <taxon>Ciliophora</taxon>
        <taxon>Intramacronucleata</taxon>
        <taxon>Oligohymenophorea</taxon>
        <taxon>Hymenostomatida</taxon>
        <taxon>Tetrahymenina</taxon>
        <taxon>Tetrahymenidae</taxon>
        <taxon>Tetrahymena</taxon>
    </lineage>
</organism>
<evidence type="ECO:0000256" key="1">
    <source>
        <dbReference type="SAM" id="Coils"/>
    </source>
</evidence>
<dbReference type="InterPro" id="IPR035892">
    <property type="entry name" value="C2_domain_sf"/>
</dbReference>
<dbReference type="STRING" id="312017.I7MLU1"/>
<evidence type="ECO:0000313" key="4">
    <source>
        <dbReference type="Proteomes" id="UP000009168"/>
    </source>
</evidence>
<feature type="coiled-coil region" evidence="1">
    <location>
        <begin position="951"/>
        <end position="978"/>
    </location>
</feature>
<reference evidence="4" key="1">
    <citation type="journal article" date="2006" name="PLoS Biol.">
        <title>Macronuclear genome sequence of the ciliate Tetrahymena thermophila, a model eukaryote.</title>
        <authorList>
            <person name="Eisen J.A."/>
            <person name="Coyne R.S."/>
            <person name="Wu M."/>
            <person name="Wu D."/>
            <person name="Thiagarajan M."/>
            <person name="Wortman J.R."/>
            <person name="Badger J.H."/>
            <person name="Ren Q."/>
            <person name="Amedeo P."/>
            <person name="Jones K.M."/>
            <person name="Tallon L.J."/>
            <person name="Delcher A.L."/>
            <person name="Salzberg S.L."/>
            <person name="Silva J.C."/>
            <person name="Haas B.J."/>
            <person name="Majoros W.H."/>
            <person name="Farzad M."/>
            <person name="Carlton J.M."/>
            <person name="Smith R.K. Jr."/>
            <person name="Garg J."/>
            <person name="Pearlman R.E."/>
            <person name="Karrer K.M."/>
            <person name="Sun L."/>
            <person name="Manning G."/>
            <person name="Elde N.C."/>
            <person name="Turkewitz A.P."/>
            <person name="Asai D.J."/>
            <person name="Wilkes D.E."/>
            <person name="Wang Y."/>
            <person name="Cai H."/>
            <person name="Collins K."/>
            <person name="Stewart B.A."/>
            <person name="Lee S.R."/>
            <person name="Wilamowska K."/>
            <person name="Weinberg Z."/>
            <person name="Ruzzo W.L."/>
            <person name="Wloga D."/>
            <person name="Gaertig J."/>
            <person name="Frankel J."/>
            <person name="Tsao C.-C."/>
            <person name="Gorovsky M.A."/>
            <person name="Keeling P.J."/>
            <person name="Waller R.F."/>
            <person name="Patron N.J."/>
            <person name="Cherry J.M."/>
            <person name="Stover N.A."/>
            <person name="Krieger C.J."/>
            <person name="del Toro C."/>
            <person name="Ryder H.F."/>
            <person name="Williamson S.C."/>
            <person name="Barbeau R.A."/>
            <person name="Hamilton E.P."/>
            <person name="Orias E."/>
        </authorList>
    </citation>
    <scope>NUCLEOTIDE SEQUENCE [LARGE SCALE GENOMIC DNA]</scope>
    <source>
        <strain evidence="4">SB210</strain>
    </source>
</reference>
<dbReference type="InterPro" id="IPR039889">
    <property type="entry name" value="CCD33"/>
</dbReference>
<dbReference type="RefSeq" id="XP_001023311.3">
    <property type="nucleotide sequence ID" value="XM_001023311.3"/>
</dbReference>
<dbReference type="KEGG" id="tet:TTHERM_00444490"/>
<keyword evidence="1" id="KW-0175">Coiled coil</keyword>
<keyword evidence="4" id="KW-1185">Reference proteome</keyword>
<dbReference type="EMBL" id="GG662504">
    <property type="protein sequence ID" value="EAS03066.3"/>
    <property type="molecule type" value="Genomic_DNA"/>
</dbReference>
<dbReference type="Proteomes" id="UP000009168">
    <property type="component" value="Unassembled WGS sequence"/>
</dbReference>
<gene>
    <name evidence="3" type="ORF">TTHERM_00444490</name>
</gene>
<feature type="coiled-coil region" evidence="1">
    <location>
        <begin position="705"/>
        <end position="739"/>
    </location>
</feature>
<evidence type="ECO:0000256" key="2">
    <source>
        <dbReference type="SAM" id="MobiDB-lite"/>
    </source>
</evidence>
<proteinExistence type="predicted"/>
<dbReference type="PANTHER" id="PTHR21623">
    <property type="entry name" value="SPERIOLIN-BINDING FACTOR"/>
    <property type="match status" value="1"/>
</dbReference>
<protein>
    <submittedName>
        <fullName evidence="3">C2 domain protein, putative</fullName>
    </submittedName>
</protein>
<dbReference type="OrthoDB" id="552574at2759"/>
<dbReference type="PANTHER" id="PTHR21623:SF2">
    <property type="entry name" value="COILED-COIL DOMAIN-CONTAINING PROTEIN 33"/>
    <property type="match status" value="1"/>
</dbReference>
<dbReference type="SUPFAM" id="SSF49562">
    <property type="entry name" value="C2 domain (Calcium/lipid-binding domain, CaLB)"/>
    <property type="match status" value="1"/>
</dbReference>
<evidence type="ECO:0000313" key="3">
    <source>
        <dbReference type="EMBL" id="EAS03066.3"/>
    </source>
</evidence>
<dbReference type="GeneID" id="7826943"/>
<dbReference type="eggNOG" id="ENOG502R22F">
    <property type="taxonomic scope" value="Eukaryota"/>
</dbReference>